<proteinExistence type="predicted"/>
<evidence type="ECO:0000313" key="2">
    <source>
        <dbReference type="Proteomes" id="UP000663525"/>
    </source>
</evidence>
<dbReference type="InterPro" id="IPR055945">
    <property type="entry name" value="DUF7523"/>
</dbReference>
<evidence type="ECO:0000313" key="1">
    <source>
        <dbReference type="EMBL" id="QSG07161.1"/>
    </source>
</evidence>
<dbReference type="AlphaFoldDB" id="A0A897N3U5"/>
<reference evidence="1" key="1">
    <citation type="submission" date="2020-11" db="EMBL/GenBank/DDBJ databases">
        <title>Carbohydrate-dependent, anaerobic sulfur respiration: A novel catabolism in halophilic archaea.</title>
        <authorList>
            <person name="Sorokin D.Y."/>
            <person name="Messina E."/>
            <person name="Smedile F."/>
            <person name="La Cono V."/>
            <person name="Hallsworth J.E."/>
            <person name="Yakimov M.M."/>
        </authorList>
    </citation>
    <scope>NUCLEOTIDE SEQUENCE</scope>
    <source>
        <strain evidence="1">HSR12-1</strain>
    </source>
</reference>
<dbReference type="EMBL" id="CP064787">
    <property type="protein sequence ID" value="QSG07161.1"/>
    <property type="molecule type" value="Genomic_DNA"/>
</dbReference>
<accession>A0A897N3U5</accession>
<dbReference type="Pfam" id="PF24367">
    <property type="entry name" value="DUF7523"/>
    <property type="match status" value="1"/>
</dbReference>
<gene>
    <name evidence="1" type="ORF">HSR121_2843</name>
</gene>
<sequence length="171" mass="17690">MIGGILTDQARVTAMSLAADTREAVRTHPFVYEGLRAGILNYSAAARFLDVGETDAVAAALRRYAEELPERDTDECELRVTMHSGVGPAEASDEPLLVVGETALAANGGDATAVVATGDVGPDFLRTVLGRCAAAEISVEAAAVGPDALVVVVGRRDGPDTVRLIEQSGAQ</sequence>
<organism evidence="1 2">
    <name type="scientific">Halapricum desulfuricans</name>
    <dbReference type="NCBI Taxonomy" id="2841257"/>
    <lineage>
        <taxon>Archaea</taxon>
        <taxon>Methanobacteriati</taxon>
        <taxon>Methanobacteriota</taxon>
        <taxon>Stenosarchaea group</taxon>
        <taxon>Halobacteria</taxon>
        <taxon>Halobacteriales</taxon>
        <taxon>Haloarculaceae</taxon>
        <taxon>Halapricum</taxon>
    </lineage>
</organism>
<dbReference type="Proteomes" id="UP000663525">
    <property type="component" value="Chromosome"/>
</dbReference>
<name>A0A897N3U5_9EURY</name>
<protein>
    <submittedName>
        <fullName evidence="1">Uncharacterized protein</fullName>
    </submittedName>
</protein>